<proteinExistence type="predicted"/>
<dbReference type="GO" id="GO:0016973">
    <property type="term" value="P:poly(A)+ mRNA export from nucleus"/>
    <property type="evidence" value="ECO:0007669"/>
    <property type="project" value="TreeGrafter"/>
</dbReference>
<feature type="domain" description="Nuclear transport factor 2" evidence="3">
    <location>
        <begin position="1"/>
        <end position="82"/>
    </location>
</feature>
<accession>A0A9X9LKR3</accession>
<dbReference type="Proteomes" id="UP000269945">
    <property type="component" value="Unassembled WGS sequence"/>
</dbReference>
<comment type="caution">
    <text evidence="4">The sequence shown here is derived from an EMBL/GenBank/DDBJ whole genome shotgun (WGS) entry which is preliminary data.</text>
</comment>
<dbReference type="InterPro" id="IPR032710">
    <property type="entry name" value="NTF2-like_dom_sf"/>
</dbReference>
<dbReference type="AlphaFoldDB" id="A0A9X9LKR3"/>
<dbReference type="Gene3D" id="3.10.450.50">
    <property type="match status" value="1"/>
</dbReference>
<protein>
    <recommendedName>
        <fullName evidence="3">Nuclear transport factor 2 domain-containing protein</fullName>
    </recommendedName>
</protein>
<dbReference type="EMBL" id="CYRY02006010">
    <property type="protein sequence ID" value="VCW70543.1"/>
    <property type="molecule type" value="Genomic_DNA"/>
</dbReference>
<dbReference type="Pfam" id="PF22602">
    <property type="entry name" value="NXF_NTF2"/>
    <property type="match status" value="1"/>
</dbReference>
<organism evidence="4 5">
    <name type="scientific">Gulo gulo</name>
    <name type="common">Wolverine</name>
    <name type="synonym">Gluton</name>
    <dbReference type="NCBI Taxonomy" id="48420"/>
    <lineage>
        <taxon>Eukaryota</taxon>
        <taxon>Metazoa</taxon>
        <taxon>Chordata</taxon>
        <taxon>Craniata</taxon>
        <taxon>Vertebrata</taxon>
        <taxon>Euteleostomi</taxon>
        <taxon>Mammalia</taxon>
        <taxon>Eutheria</taxon>
        <taxon>Laurasiatheria</taxon>
        <taxon>Carnivora</taxon>
        <taxon>Caniformia</taxon>
        <taxon>Musteloidea</taxon>
        <taxon>Mustelidae</taxon>
        <taxon>Guloninae</taxon>
        <taxon>Gulo</taxon>
    </lineage>
</organism>
<keyword evidence="5" id="KW-1185">Reference proteome</keyword>
<dbReference type="SUPFAM" id="SSF54427">
    <property type="entry name" value="NTF2-like"/>
    <property type="match status" value="1"/>
</dbReference>
<evidence type="ECO:0000256" key="2">
    <source>
        <dbReference type="ARBA" id="ARBA00023242"/>
    </source>
</evidence>
<dbReference type="GO" id="GO:0005634">
    <property type="term" value="C:nucleus"/>
    <property type="evidence" value="ECO:0007669"/>
    <property type="project" value="UniProtKB-SubCell"/>
</dbReference>
<dbReference type="InterPro" id="IPR030217">
    <property type="entry name" value="NXF_fam"/>
</dbReference>
<comment type="subcellular location">
    <subcellularLocation>
        <location evidence="1">Nucleus</location>
    </subcellularLocation>
</comment>
<evidence type="ECO:0000313" key="4">
    <source>
        <dbReference type="EMBL" id="VCW70543.1"/>
    </source>
</evidence>
<sequence>MKKLKDPSLRVQLLKHTKCDIMRSLCVLPKTQHDLSSFVVDMWFQTVGMLRGYCLLLVVKVEGMSQDSVRAFTRTFIATPVSNYR</sequence>
<reference evidence="4 5" key="1">
    <citation type="submission" date="2018-10" db="EMBL/GenBank/DDBJ databases">
        <authorList>
            <person name="Ekblom R."/>
            <person name="Jareborg N."/>
        </authorList>
    </citation>
    <scope>NUCLEOTIDE SEQUENCE [LARGE SCALE GENOMIC DNA]</scope>
    <source>
        <tissue evidence="4">Muscle</tissue>
    </source>
</reference>
<evidence type="ECO:0000259" key="3">
    <source>
        <dbReference type="Pfam" id="PF22602"/>
    </source>
</evidence>
<dbReference type="PANTHER" id="PTHR10662">
    <property type="entry name" value="NUCLEAR RNA EXPORT FACTOR"/>
    <property type="match status" value="1"/>
</dbReference>
<dbReference type="InterPro" id="IPR002075">
    <property type="entry name" value="NTF2_dom"/>
</dbReference>
<evidence type="ECO:0000313" key="5">
    <source>
        <dbReference type="Proteomes" id="UP000269945"/>
    </source>
</evidence>
<name>A0A9X9LKR3_GULGU</name>
<gene>
    <name evidence="4" type="ORF">BN2614_LOCUS1</name>
</gene>
<keyword evidence="2" id="KW-0539">Nucleus</keyword>
<dbReference type="GO" id="GO:0003723">
    <property type="term" value="F:RNA binding"/>
    <property type="evidence" value="ECO:0007669"/>
    <property type="project" value="TreeGrafter"/>
</dbReference>
<evidence type="ECO:0000256" key="1">
    <source>
        <dbReference type="ARBA" id="ARBA00004123"/>
    </source>
</evidence>
<dbReference type="PANTHER" id="PTHR10662:SF12">
    <property type="entry name" value="NUCLEAR RNA EXPORT FACTOR 3"/>
    <property type="match status" value="1"/>
</dbReference>